<dbReference type="HOGENOM" id="CLU_2979747_0_0_1"/>
<proteinExistence type="predicted"/>
<evidence type="ECO:0000313" key="1">
    <source>
        <dbReference type="EMBL" id="KIK94763.1"/>
    </source>
</evidence>
<dbReference type="AlphaFoldDB" id="A0A0D0DQL0"/>
<dbReference type="InParanoid" id="A0A0D0DQL0"/>
<sequence length="58" mass="6251">MAAWLKANIMKALHRTDGASPVTMVNSSRQIIPSSLYECYELVAADTPTPESSSAAHM</sequence>
<organism evidence="1 2">
    <name type="scientific">Paxillus rubicundulus Ve08.2h10</name>
    <dbReference type="NCBI Taxonomy" id="930991"/>
    <lineage>
        <taxon>Eukaryota</taxon>
        <taxon>Fungi</taxon>
        <taxon>Dikarya</taxon>
        <taxon>Basidiomycota</taxon>
        <taxon>Agaricomycotina</taxon>
        <taxon>Agaricomycetes</taxon>
        <taxon>Agaricomycetidae</taxon>
        <taxon>Boletales</taxon>
        <taxon>Paxilineae</taxon>
        <taxon>Paxillaceae</taxon>
        <taxon>Paxillus</taxon>
    </lineage>
</organism>
<name>A0A0D0DQL0_9AGAM</name>
<protein>
    <submittedName>
        <fullName evidence="1">Uncharacterized protein</fullName>
    </submittedName>
</protein>
<accession>A0A0D0DQL0</accession>
<dbReference type="EMBL" id="KN825086">
    <property type="protein sequence ID" value="KIK94763.1"/>
    <property type="molecule type" value="Genomic_DNA"/>
</dbReference>
<reference evidence="2" key="2">
    <citation type="submission" date="2015-01" db="EMBL/GenBank/DDBJ databases">
        <title>Evolutionary Origins and Diversification of the Mycorrhizal Mutualists.</title>
        <authorList>
            <consortium name="DOE Joint Genome Institute"/>
            <consortium name="Mycorrhizal Genomics Consortium"/>
            <person name="Kohler A."/>
            <person name="Kuo A."/>
            <person name="Nagy L.G."/>
            <person name="Floudas D."/>
            <person name="Copeland A."/>
            <person name="Barry K.W."/>
            <person name="Cichocki N."/>
            <person name="Veneault-Fourrey C."/>
            <person name="LaButti K."/>
            <person name="Lindquist E.A."/>
            <person name="Lipzen A."/>
            <person name="Lundell T."/>
            <person name="Morin E."/>
            <person name="Murat C."/>
            <person name="Riley R."/>
            <person name="Ohm R."/>
            <person name="Sun H."/>
            <person name="Tunlid A."/>
            <person name="Henrissat B."/>
            <person name="Grigoriev I.V."/>
            <person name="Hibbett D.S."/>
            <person name="Martin F."/>
        </authorList>
    </citation>
    <scope>NUCLEOTIDE SEQUENCE [LARGE SCALE GENOMIC DNA]</scope>
    <source>
        <strain evidence="2">Ve08.2h10</strain>
    </source>
</reference>
<dbReference type="Proteomes" id="UP000054538">
    <property type="component" value="Unassembled WGS sequence"/>
</dbReference>
<reference evidence="1 2" key="1">
    <citation type="submission" date="2014-04" db="EMBL/GenBank/DDBJ databases">
        <authorList>
            <consortium name="DOE Joint Genome Institute"/>
            <person name="Kuo A."/>
            <person name="Kohler A."/>
            <person name="Jargeat P."/>
            <person name="Nagy L.G."/>
            <person name="Floudas D."/>
            <person name="Copeland A."/>
            <person name="Barry K.W."/>
            <person name="Cichocki N."/>
            <person name="Veneault-Fourrey C."/>
            <person name="LaButti K."/>
            <person name="Lindquist E.A."/>
            <person name="Lipzen A."/>
            <person name="Lundell T."/>
            <person name="Morin E."/>
            <person name="Murat C."/>
            <person name="Sun H."/>
            <person name="Tunlid A."/>
            <person name="Henrissat B."/>
            <person name="Grigoriev I.V."/>
            <person name="Hibbett D.S."/>
            <person name="Martin F."/>
            <person name="Nordberg H.P."/>
            <person name="Cantor M.N."/>
            <person name="Hua S.X."/>
        </authorList>
    </citation>
    <scope>NUCLEOTIDE SEQUENCE [LARGE SCALE GENOMIC DNA]</scope>
    <source>
        <strain evidence="1 2">Ve08.2h10</strain>
    </source>
</reference>
<gene>
    <name evidence="1" type="ORF">PAXRUDRAFT_827682</name>
</gene>
<keyword evidence="2" id="KW-1185">Reference proteome</keyword>
<evidence type="ECO:0000313" key="2">
    <source>
        <dbReference type="Proteomes" id="UP000054538"/>
    </source>
</evidence>